<proteinExistence type="inferred from homology"/>
<reference evidence="9 10" key="1">
    <citation type="submission" date="2020-08" db="EMBL/GenBank/DDBJ databases">
        <title>Draft genome sequence of Parasphingopyxis sp. GrpM-11.</title>
        <authorList>
            <person name="Oh J."/>
            <person name="Roh D.-H."/>
        </authorList>
    </citation>
    <scope>NUCLEOTIDE SEQUENCE [LARGE SCALE GENOMIC DNA]</scope>
    <source>
        <strain evidence="9 10">GrpM-11</strain>
    </source>
</reference>
<dbReference type="InterPro" id="IPR003416">
    <property type="entry name" value="MgtC/SapB/SrpB/YhiD_fam"/>
</dbReference>
<sequence>METMFTPYSLGWGDMLARLGSAFLFAAALGYERSYHEKPFDFRPFIMVAVTSAALVIGITEFAVQSDDPQLSIDPGKVFAGIMTGIGFLGAGALFRDEQYVRGAGSAAAIWAAGGIGIVCGLGYLWLAAVVSVILVALLFASNGLSSVHAVNGDDEKDGGD</sequence>
<gene>
    <name evidence="9" type="ORF">H6P80_02250</name>
</gene>
<evidence type="ECO:0000256" key="7">
    <source>
        <dbReference type="RuleBase" id="RU365041"/>
    </source>
</evidence>
<dbReference type="Proteomes" id="UP000564378">
    <property type="component" value="Unassembled WGS sequence"/>
</dbReference>
<dbReference type="InterPro" id="IPR049177">
    <property type="entry name" value="MgtC_SapB_SrpB_YhiD_N"/>
</dbReference>
<evidence type="ECO:0000256" key="3">
    <source>
        <dbReference type="ARBA" id="ARBA00022475"/>
    </source>
</evidence>
<evidence type="ECO:0000256" key="6">
    <source>
        <dbReference type="ARBA" id="ARBA00023136"/>
    </source>
</evidence>
<dbReference type="PRINTS" id="PR01837">
    <property type="entry name" value="MGTCSAPBPROT"/>
</dbReference>
<evidence type="ECO:0000313" key="9">
    <source>
        <dbReference type="EMBL" id="MBC2776434.1"/>
    </source>
</evidence>
<evidence type="ECO:0000256" key="5">
    <source>
        <dbReference type="ARBA" id="ARBA00022989"/>
    </source>
</evidence>
<comment type="caution">
    <text evidence="9">The sequence shown here is derived from an EMBL/GenBank/DDBJ whole genome shotgun (WGS) entry which is preliminary data.</text>
</comment>
<evidence type="ECO:0000256" key="2">
    <source>
        <dbReference type="ARBA" id="ARBA00009298"/>
    </source>
</evidence>
<keyword evidence="10" id="KW-1185">Reference proteome</keyword>
<keyword evidence="6 7" id="KW-0472">Membrane</keyword>
<dbReference type="PANTHER" id="PTHR33778">
    <property type="entry name" value="PROTEIN MGTC"/>
    <property type="match status" value="1"/>
</dbReference>
<dbReference type="PANTHER" id="PTHR33778:SF1">
    <property type="entry name" value="MAGNESIUM TRANSPORTER YHID-RELATED"/>
    <property type="match status" value="1"/>
</dbReference>
<accession>A0A842HY55</accession>
<evidence type="ECO:0000256" key="4">
    <source>
        <dbReference type="ARBA" id="ARBA00022692"/>
    </source>
</evidence>
<feature type="transmembrane region" description="Helical" evidence="7">
    <location>
        <begin position="76"/>
        <end position="95"/>
    </location>
</feature>
<dbReference type="EMBL" id="JACJVJ010000001">
    <property type="protein sequence ID" value="MBC2776434.1"/>
    <property type="molecule type" value="Genomic_DNA"/>
</dbReference>
<organism evidence="9 10">
    <name type="scientific">Parasphingopyxis marina</name>
    <dbReference type="NCBI Taxonomy" id="2761622"/>
    <lineage>
        <taxon>Bacteria</taxon>
        <taxon>Pseudomonadati</taxon>
        <taxon>Pseudomonadota</taxon>
        <taxon>Alphaproteobacteria</taxon>
        <taxon>Sphingomonadales</taxon>
        <taxon>Sphingomonadaceae</taxon>
        <taxon>Parasphingopyxis</taxon>
    </lineage>
</organism>
<name>A0A842HY55_9SPHN</name>
<keyword evidence="5 7" id="KW-1133">Transmembrane helix</keyword>
<feature type="transmembrane region" description="Helical" evidence="7">
    <location>
        <begin position="15"/>
        <end position="32"/>
    </location>
</feature>
<feature type="domain" description="MgtC/SapB/SrpB/YhiD N-terminal" evidence="8">
    <location>
        <begin position="19"/>
        <end position="144"/>
    </location>
</feature>
<protein>
    <recommendedName>
        <fullName evidence="7">Protein MgtC</fullName>
    </recommendedName>
</protein>
<evidence type="ECO:0000256" key="1">
    <source>
        <dbReference type="ARBA" id="ARBA00004651"/>
    </source>
</evidence>
<evidence type="ECO:0000313" key="10">
    <source>
        <dbReference type="Proteomes" id="UP000564378"/>
    </source>
</evidence>
<keyword evidence="3" id="KW-1003">Cell membrane</keyword>
<feature type="transmembrane region" description="Helical" evidence="7">
    <location>
        <begin position="107"/>
        <end position="140"/>
    </location>
</feature>
<comment type="similarity">
    <text evidence="2 7">Belongs to the MgtC/SapB family.</text>
</comment>
<keyword evidence="7" id="KW-0997">Cell inner membrane</keyword>
<dbReference type="Pfam" id="PF02308">
    <property type="entry name" value="MgtC"/>
    <property type="match status" value="1"/>
</dbReference>
<comment type="subcellular location">
    <subcellularLocation>
        <location evidence="7">Cell inner membrane</location>
        <topology evidence="7">Multi-pass membrane protein</topology>
    </subcellularLocation>
    <subcellularLocation>
        <location evidence="1">Cell membrane</location>
        <topology evidence="1">Multi-pass membrane protein</topology>
    </subcellularLocation>
</comment>
<evidence type="ECO:0000259" key="8">
    <source>
        <dbReference type="Pfam" id="PF02308"/>
    </source>
</evidence>
<feature type="transmembrane region" description="Helical" evidence="7">
    <location>
        <begin position="44"/>
        <end position="64"/>
    </location>
</feature>
<dbReference type="GO" id="GO:0005886">
    <property type="term" value="C:plasma membrane"/>
    <property type="evidence" value="ECO:0007669"/>
    <property type="project" value="UniProtKB-SubCell"/>
</dbReference>
<keyword evidence="4 7" id="KW-0812">Transmembrane</keyword>
<dbReference type="AlphaFoldDB" id="A0A842HY55"/>